<comment type="similarity">
    <text evidence="11">Belongs to the glycosyltransferase 51 family.</text>
</comment>
<dbReference type="GO" id="GO:0008955">
    <property type="term" value="F:peptidoglycan glycosyltransferase activity"/>
    <property type="evidence" value="ECO:0007669"/>
    <property type="project" value="UniProtKB-UniRule"/>
</dbReference>
<dbReference type="UniPathway" id="UPA00219"/>
<dbReference type="SUPFAM" id="SSF53955">
    <property type="entry name" value="Lysozyme-like"/>
    <property type="match status" value="1"/>
</dbReference>
<keyword evidence="10 11" id="KW-0961">Cell wall biogenesis/degradation</keyword>
<protein>
    <recommendedName>
        <fullName evidence="11">Biosynthetic peptidoglycan transglycosylase</fullName>
        <ecNumber evidence="11">2.4.99.28</ecNumber>
    </recommendedName>
    <alternativeName>
        <fullName evidence="11">Glycan polymerase</fullName>
    </alternativeName>
    <alternativeName>
        <fullName evidence="11">Peptidoglycan glycosyltransferase MtgA</fullName>
        <shortName evidence="11">PGT</shortName>
    </alternativeName>
</protein>
<evidence type="ECO:0000313" key="14">
    <source>
        <dbReference type="Proteomes" id="UP000217999"/>
    </source>
</evidence>
<evidence type="ECO:0000313" key="13">
    <source>
        <dbReference type="EMBL" id="PAT34725.1"/>
    </source>
</evidence>
<feature type="domain" description="Glycosyl transferase family 51" evidence="12">
    <location>
        <begin position="81"/>
        <end position="244"/>
    </location>
</feature>
<keyword evidence="4 11" id="KW-0808">Transferase</keyword>
<dbReference type="NCBIfam" id="TIGR02070">
    <property type="entry name" value="mono_pep_trsgly"/>
    <property type="match status" value="1"/>
</dbReference>
<reference evidence="13 14" key="1">
    <citation type="submission" date="2017-08" db="EMBL/GenBank/DDBJ databases">
        <title>WGS of Clinical strains of the CDC Group NO-1 linked to zoonotic infections in humans.</title>
        <authorList>
            <person name="Bernier A.-M."/>
            <person name="Bernard K."/>
        </authorList>
    </citation>
    <scope>NUCLEOTIDE SEQUENCE [LARGE SCALE GENOMIC DNA]</scope>
    <source>
        <strain evidence="13 14">NML03-0146</strain>
    </source>
</reference>
<evidence type="ECO:0000256" key="11">
    <source>
        <dbReference type="HAMAP-Rule" id="MF_00766"/>
    </source>
</evidence>
<dbReference type="RefSeq" id="WP_095549781.1">
    <property type="nucleotide sequence ID" value="NZ_NSJF01000003.1"/>
</dbReference>
<dbReference type="InterPro" id="IPR036950">
    <property type="entry name" value="PBP_transglycosylase"/>
</dbReference>
<keyword evidence="9 11" id="KW-0472">Membrane</keyword>
<organism evidence="13 14">
    <name type="scientific">Vandammella animalimorsus</name>
    <dbReference type="NCBI Taxonomy" id="2029117"/>
    <lineage>
        <taxon>Bacteria</taxon>
        <taxon>Pseudomonadati</taxon>
        <taxon>Pseudomonadota</taxon>
        <taxon>Betaproteobacteria</taxon>
        <taxon>Burkholderiales</taxon>
        <taxon>Comamonadaceae</taxon>
        <taxon>Vandammella</taxon>
    </lineage>
</organism>
<dbReference type="AlphaFoldDB" id="A0A2A2A899"/>
<evidence type="ECO:0000256" key="3">
    <source>
        <dbReference type="ARBA" id="ARBA00022676"/>
    </source>
</evidence>
<accession>A0A2A2A899</accession>
<comment type="caution">
    <text evidence="13">The sequence shown here is derived from an EMBL/GenBank/DDBJ whole genome shotgun (WGS) entry which is preliminary data.</text>
</comment>
<evidence type="ECO:0000256" key="10">
    <source>
        <dbReference type="ARBA" id="ARBA00023316"/>
    </source>
</evidence>
<dbReference type="InterPro" id="IPR001264">
    <property type="entry name" value="Glyco_trans_51"/>
</dbReference>
<dbReference type="PANTHER" id="PTHR30400:SF0">
    <property type="entry name" value="BIOSYNTHETIC PEPTIDOGLYCAN TRANSGLYCOSYLASE"/>
    <property type="match status" value="1"/>
</dbReference>
<keyword evidence="1 11" id="KW-1003">Cell membrane</keyword>
<evidence type="ECO:0000256" key="6">
    <source>
        <dbReference type="ARBA" id="ARBA00022960"/>
    </source>
</evidence>
<dbReference type="GO" id="GO:0071555">
    <property type="term" value="P:cell wall organization"/>
    <property type="evidence" value="ECO:0007669"/>
    <property type="project" value="UniProtKB-KW"/>
</dbReference>
<dbReference type="GO" id="GO:0009274">
    <property type="term" value="C:peptidoglycan-based cell wall"/>
    <property type="evidence" value="ECO:0007669"/>
    <property type="project" value="InterPro"/>
</dbReference>
<evidence type="ECO:0000256" key="9">
    <source>
        <dbReference type="ARBA" id="ARBA00023136"/>
    </source>
</evidence>
<dbReference type="HAMAP" id="MF_00766">
    <property type="entry name" value="PGT_MtgA"/>
    <property type="match status" value="1"/>
</dbReference>
<comment type="pathway">
    <text evidence="11">Cell wall biogenesis; peptidoglycan biosynthesis.</text>
</comment>
<dbReference type="GO" id="GO:0005886">
    <property type="term" value="C:plasma membrane"/>
    <property type="evidence" value="ECO:0007669"/>
    <property type="project" value="UniProtKB-SubCell"/>
</dbReference>
<evidence type="ECO:0000256" key="1">
    <source>
        <dbReference type="ARBA" id="ARBA00022475"/>
    </source>
</evidence>
<proteinExistence type="inferred from homology"/>
<evidence type="ECO:0000256" key="4">
    <source>
        <dbReference type="ARBA" id="ARBA00022679"/>
    </source>
</evidence>
<dbReference type="GO" id="GO:0009252">
    <property type="term" value="P:peptidoglycan biosynthetic process"/>
    <property type="evidence" value="ECO:0007669"/>
    <property type="project" value="UniProtKB-UniRule"/>
</dbReference>
<dbReference type="GO" id="GO:0008360">
    <property type="term" value="P:regulation of cell shape"/>
    <property type="evidence" value="ECO:0007669"/>
    <property type="project" value="UniProtKB-KW"/>
</dbReference>
<keyword evidence="7 11" id="KW-0573">Peptidoglycan synthesis</keyword>
<keyword evidence="2 11" id="KW-0997">Cell inner membrane</keyword>
<evidence type="ECO:0000256" key="5">
    <source>
        <dbReference type="ARBA" id="ARBA00022692"/>
    </source>
</evidence>
<dbReference type="InterPro" id="IPR023346">
    <property type="entry name" value="Lysozyme-like_dom_sf"/>
</dbReference>
<dbReference type="EC" id="2.4.99.28" evidence="11"/>
<keyword evidence="8 11" id="KW-1133">Transmembrane helix</keyword>
<keyword evidence="6 11" id="KW-0133">Cell shape</keyword>
<evidence type="ECO:0000256" key="7">
    <source>
        <dbReference type="ARBA" id="ARBA00022984"/>
    </source>
</evidence>
<keyword evidence="3 11" id="KW-0328">Glycosyltransferase</keyword>
<name>A0A2A2A899_9BURK</name>
<evidence type="ECO:0000256" key="2">
    <source>
        <dbReference type="ARBA" id="ARBA00022519"/>
    </source>
</evidence>
<gene>
    <name evidence="11" type="primary">mtgA</name>
    <name evidence="13" type="ORF">CK620_07545</name>
</gene>
<comment type="catalytic activity">
    <reaction evidence="11">
        <text>[GlcNAc-(1-&gt;4)-Mur2Ac(oyl-L-Ala-gamma-D-Glu-L-Lys-D-Ala-D-Ala)](n)-di-trans,octa-cis-undecaprenyl diphosphate + beta-D-GlcNAc-(1-&gt;4)-Mur2Ac(oyl-L-Ala-gamma-D-Glu-L-Lys-D-Ala-D-Ala)-di-trans,octa-cis-undecaprenyl diphosphate = [GlcNAc-(1-&gt;4)-Mur2Ac(oyl-L-Ala-gamma-D-Glu-L-Lys-D-Ala-D-Ala)](n+1)-di-trans,octa-cis-undecaprenyl diphosphate + di-trans,octa-cis-undecaprenyl diphosphate + H(+)</text>
        <dbReference type="Rhea" id="RHEA:23708"/>
        <dbReference type="Rhea" id="RHEA-COMP:9602"/>
        <dbReference type="Rhea" id="RHEA-COMP:9603"/>
        <dbReference type="ChEBI" id="CHEBI:15378"/>
        <dbReference type="ChEBI" id="CHEBI:58405"/>
        <dbReference type="ChEBI" id="CHEBI:60033"/>
        <dbReference type="ChEBI" id="CHEBI:78435"/>
        <dbReference type="EC" id="2.4.99.28"/>
    </reaction>
</comment>
<evidence type="ECO:0000259" key="12">
    <source>
        <dbReference type="Pfam" id="PF00912"/>
    </source>
</evidence>
<dbReference type="Pfam" id="PF00912">
    <property type="entry name" value="Transgly"/>
    <property type="match status" value="1"/>
</dbReference>
<dbReference type="PANTHER" id="PTHR30400">
    <property type="entry name" value="MONOFUNCTIONAL BIOSYNTHETIC PEPTIDOGLYCAN TRANSGLYCOSYLASE"/>
    <property type="match status" value="1"/>
</dbReference>
<dbReference type="EMBL" id="NSJF01000003">
    <property type="protein sequence ID" value="PAT34725.1"/>
    <property type="molecule type" value="Genomic_DNA"/>
</dbReference>
<dbReference type="Proteomes" id="UP000217999">
    <property type="component" value="Unassembled WGS sequence"/>
</dbReference>
<comment type="subcellular location">
    <subcellularLocation>
        <location evidence="11">Cell inner membrane</location>
        <topology evidence="11">Single-pass membrane protein</topology>
    </subcellularLocation>
</comment>
<keyword evidence="5 11" id="KW-0812">Transmembrane</keyword>
<dbReference type="InterPro" id="IPR011812">
    <property type="entry name" value="Pep_trsgly"/>
</dbReference>
<dbReference type="Gene3D" id="1.10.3810.10">
    <property type="entry name" value="Biosynthetic peptidoglycan transglycosylase-like"/>
    <property type="match status" value="1"/>
</dbReference>
<feature type="transmembrane region" description="Helical" evidence="11">
    <location>
        <begin position="20"/>
        <end position="42"/>
    </location>
</feature>
<sequence length="254" mass="28458">MPLAQPVPATNVRPGLVRRLILFCKRWLGMLLLAGLCLQLYFMAHSLALRWLEPGSTAFQRSALWHILQGRQDTQGRHWLHQPVPSGAINDHARKAVIAAEDNLFFQHSGADWRAIEQAWRRNAQGQSRLLGGSTITQQLAKNLHLSGQRSLLRKGQELLLSWMLEATLPKQRILNLYLNQVEWGTGIYGIEAAAKHYFGVSASQLNAAQSARLAVMLPQPRRLGLAPHSPYMNRRTQVIVQRMPAIALPSPAP</sequence>
<dbReference type="GO" id="GO:0016763">
    <property type="term" value="F:pentosyltransferase activity"/>
    <property type="evidence" value="ECO:0007669"/>
    <property type="project" value="InterPro"/>
</dbReference>
<comment type="function">
    <text evidence="11">Peptidoglycan polymerase that catalyzes glycan chain elongation from lipid-linked precursors.</text>
</comment>
<evidence type="ECO:0000256" key="8">
    <source>
        <dbReference type="ARBA" id="ARBA00022989"/>
    </source>
</evidence>